<accession>A0A9D1IIE3</accession>
<feature type="domain" description="Serine aminopeptidase S33" evidence="1">
    <location>
        <begin position="8"/>
        <end position="194"/>
    </location>
</feature>
<dbReference type="EMBL" id="DVMS01000011">
    <property type="protein sequence ID" value="HIU38120.1"/>
    <property type="molecule type" value="Genomic_DNA"/>
</dbReference>
<dbReference type="Pfam" id="PF12146">
    <property type="entry name" value="Hydrolase_4"/>
    <property type="match status" value="1"/>
</dbReference>
<reference evidence="2" key="1">
    <citation type="submission" date="2020-10" db="EMBL/GenBank/DDBJ databases">
        <authorList>
            <person name="Gilroy R."/>
        </authorList>
    </citation>
    <scope>NUCLEOTIDE SEQUENCE</scope>
    <source>
        <strain evidence="2">17073</strain>
    </source>
</reference>
<evidence type="ECO:0000259" key="1">
    <source>
        <dbReference type="Pfam" id="PF12146"/>
    </source>
</evidence>
<dbReference type="InterPro" id="IPR022742">
    <property type="entry name" value="Hydrolase_4"/>
</dbReference>
<evidence type="ECO:0000313" key="3">
    <source>
        <dbReference type="Proteomes" id="UP000824076"/>
    </source>
</evidence>
<dbReference type="InterPro" id="IPR029058">
    <property type="entry name" value="AB_hydrolase_fold"/>
</dbReference>
<reference evidence="2" key="2">
    <citation type="journal article" date="2021" name="PeerJ">
        <title>Extensive microbial diversity within the chicken gut microbiome revealed by metagenomics and culture.</title>
        <authorList>
            <person name="Gilroy R."/>
            <person name="Ravi A."/>
            <person name="Getino M."/>
            <person name="Pursley I."/>
            <person name="Horton D.L."/>
            <person name="Alikhan N.F."/>
            <person name="Baker D."/>
            <person name="Gharbi K."/>
            <person name="Hall N."/>
            <person name="Watson M."/>
            <person name="Adriaenssens E.M."/>
            <person name="Foster-Nyarko E."/>
            <person name="Jarju S."/>
            <person name="Secka A."/>
            <person name="Antonio M."/>
            <person name="Oren A."/>
            <person name="Chaudhuri R.R."/>
            <person name="La Ragione R."/>
            <person name="Hildebrand F."/>
            <person name="Pallen M.J."/>
        </authorList>
    </citation>
    <scope>NUCLEOTIDE SEQUENCE</scope>
    <source>
        <strain evidence="2">17073</strain>
    </source>
</reference>
<dbReference type="SUPFAM" id="SSF53474">
    <property type="entry name" value="alpha/beta-Hydrolases"/>
    <property type="match status" value="1"/>
</dbReference>
<comment type="caution">
    <text evidence="2">The sequence shown here is derived from an EMBL/GenBank/DDBJ whole genome shotgun (WGS) entry which is preliminary data.</text>
</comment>
<protein>
    <submittedName>
        <fullName evidence="2">Alpha/beta hydrolase</fullName>
    </submittedName>
</protein>
<organism evidence="2 3">
    <name type="scientific">Candidatus Limisoma intestinavium</name>
    <dbReference type="NCBI Taxonomy" id="2840856"/>
    <lineage>
        <taxon>Bacteria</taxon>
        <taxon>Pseudomonadati</taxon>
        <taxon>Bacteroidota</taxon>
        <taxon>Bacteroidia</taxon>
        <taxon>Bacteroidales</taxon>
        <taxon>Candidatus Limisoma</taxon>
    </lineage>
</organism>
<sequence length="264" mass="29751">NDYFFQKELGDSAVAHGYGFYAVDLRKYGRSILEGQRMFETKNLEEYFEDIDSALSVVKRDGFDRVAIVAHSTGGLISSYYLSKRGADVGNIEALVLNSPFLDMNLSRFQEKVLVPIVSALPFKGIKINQGDSRAYAESLLKRYHGEWDYDTAWKLEVSPAVTSGWIGAIHRAQKHLHRHGGVNVPVLLMHSDNSVYGNEWTPAFNKGDAVLDVEDISRYGRELGPYVTEKVIEGGMHDLFLSEASVREKAYEAMFEWLAETLE</sequence>
<dbReference type="GO" id="GO:0016787">
    <property type="term" value="F:hydrolase activity"/>
    <property type="evidence" value="ECO:0007669"/>
    <property type="project" value="UniProtKB-KW"/>
</dbReference>
<dbReference type="Gene3D" id="3.40.50.1820">
    <property type="entry name" value="alpha/beta hydrolase"/>
    <property type="match status" value="1"/>
</dbReference>
<gene>
    <name evidence="2" type="ORF">IAD18_00440</name>
</gene>
<dbReference type="PANTHER" id="PTHR42886:SF29">
    <property type="entry name" value="PUMMELIG, ISOFORM A"/>
    <property type="match status" value="1"/>
</dbReference>
<keyword evidence="2" id="KW-0378">Hydrolase</keyword>
<name>A0A9D1IIE3_9BACT</name>
<evidence type="ECO:0000313" key="2">
    <source>
        <dbReference type="EMBL" id="HIU38120.1"/>
    </source>
</evidence>
<dbReference type="AlphaFoldDB" id="A0A9D1IIE3"/>
<dbReference type="PANTHER" id="PTHR42886">
    <property type="entry name" value="RE40534P-RELATED"/>
    <property type="match status" value="1"/>
</dbReference>
<dbReference type="Proteomes" id="UP000824076">
    <property type="component" value="Unassembled WGS sequence"/>
</dbReference>
<feature type="non-terminal residue" evidence="2">
    <location>
        <position position="1"/>
    </location>
</feature>
<proteinExistence type="predicted"/>